<reference evidence="1" key="2">
    <citation type="journal article" date="2015" name="Data Brief">
        <title>Shoot transcriptome of the giant reed, Arundo donax.</title>
        <authorList>
            <person name="Barrero R.A."/>
            <person name="Guerrero F.D."/>
            <person name="Moolhuijzen P."/>
            <person name="Goolsby J.A."/>
            <person name="Tidwell J."/>
            <person name="Bellgard S.E."/>
            <person name="Bellgard M.I."/>
        </authorList>
    </citation>
    <scope>NUCLEOTIDE SEQUENCE</scope>
    <source>
        <tissue evidence="1">Shoot tissue taken approximately 20 cm above the soil surface</tissue>
    </source>
</reference>
<proteinExistence type="predicted"/>
<accession>A0A0A9AR98</accession>
<protein>
    <submittedName>
        <fullName evidence="1">Uncharacterized protein</fullName>
    </submittedName>
</protein>
<name>A0A0A9AR98_ARUDO</name>
<dbReference type="AlphaFoldDB" id="A0A0A9AR98"/>
<organism evidence="1">
    <name type="scientific">Arundo donax</name>
    <name type="common">Giant reed</name>
    <name type="synonym">Donax arundinaceus</name>
    <dbReference type="NCBI Taxonomy" id="35708"/>
    <lineage>
        <taxon>Eukaryota</taxon>
        <taxon>Viridiplantae</taxon>
        <taxon>Streptophyta</taxon>
        <taxon>Embryophyta</taxon>
        <taxon>Tracheophyta</taxon>
        <taxon>Spermatophyta</taxon>
        <taxon>Magnoliopsida</taxon>
        <taxon>Liliopsida</taxon>
        <taxon>Poales</taxon>
        <taxon>Poaceae</taxon>
        <taxon>PACMAD clade</taxon>
        <taxon>Arundinoideae</taxon>
        <taxon>Arundineae</taxon>
        <taxon>Arundo</taxon>
    </lineage>
</organism>
<dbReference type="EMBL" id="GBRH01246445">
    <property type="protein sequence ID" value="JAD51450.1"/>
    <property type="molecule type" value="Transcribed_RNA"/>
</dbReference>
<evidence type="ECO:0000313" key="1">
    <source>
        <dbReference type="EMBL" id="JAD51450.1"/>
    </source>
</evidence>
<reference evidence="1" key="1">
    <citation type="submission" date="2014-09" db="EMBL/GenBank/DDBJ databases">
        <authorList>
            <person name="Magalhaes I.L.F."/>
            <person name="Oliveira U."/>
            <person name="Santos F.R."/>
            <person name="Vidigal T.H.D.A."/>
            <person name="Brescovit A.D."/>
            <person name="Santos A.J."/>
        </authorList>
    </citation>
    <scope>NUCLEOTIDE SEQUENCE</scope>
    <source>
        <tissue evidence="1">Shoot tissue taken approximately 20 cm above the soil surface</tissue>
    </source>
</reference>
<sequence>MYPYVKSFTLTNSGLSVSGNGSRLAFKRMHSCCCTMQITHSLPMLNGNEQGSTFYLALRISLAG</sequence>